<keyword evidence="2" id="KW-0812">Transmembrane</keyword>
<gene>
    <name evidence="3" type="ORF">HGRIS_005378</name>
</gene>
<organism evidence="3 4">
    <name type="scientific">Hohenbuehelia grisea</name>
    <dbReference type="NCBI Taxonomy" id="104357"/>
    <lineage>
        <taxon>Eukaryota</taxon>
        <taxon>Fungi</taxon>
        <taxon>Dikarya</taxon>
        <taxon>Basidiomycota</taxon>
        <taxon>Agaricomycotina</taxon>
        <taxon>Agaricomycetes</taxon>
        <taxon>Agaricomycetidae</taxon>
        <taxon>Agaricales</taxon>
        <taxon>Pleurotineae</taxon>
        <taxon>Pleurotaceae</taxon>
        <taxon>Hohenbuehelia</taxon>
    </lineage>
</organism>
<dbReference type="EMBL" id="JASNQZ010000008">
    <property type="protein sequence ID" value="KAL0954250.1"/>
    <property type="molecule type" value="Genomic_DNA"/>
</dbReference>
<name>A0ABR3JGG7_9AGAR</name>
<comment type="caution">
    <text evidence="3">The sequence shown here is derived from an EMBL/GenBank/DDBJ whole genome shotgun (WGS) entry which is preliminary data.</text>
</comment>
<evidence type="ECO:0000313" key="3">
    <source>
        <dbReference type="EMBL" id="KAL0954250.1"/>
    </source>
</evidence>
<accession>A0ABR3JGG7</accession>
<keyword evidence="4" id="KW-1185">Reference proteome</keyword>
<evidence type="ECO:0000313" key="4">
    <source>
        <dbReference type="Proteomes" id="UP001556367"/>
    </source>
</evidence>
<proteinExistence type="predicted"/>
<feature type="region of interest" description="Disordered" evidence="1">
    <location>
        <begin position="155"/>
        <end position="178"/>
    </location>
</feature>
<protein>
    <submittedName>
        <fullName evidence="3">Uncharacterized protein</fullName>
    </submittedName>
</protein>
<evidence type="ECO:0000256" key="1">
    <source>
        <dbReference type="SAM" id="MobiDB-lite"/>
    </source>
</evidence>
<evidence type="ECO:0000256" key="2">
    <source>
        <dbReference type="SAM" id="Phobius"/>
    </source>
</evidence>
<feature type="transmembrane region" description="Helical" evidence="2">
    <location>
        <begin position="40"/>
        <end position="61"/>
    </location>
</feature>
<keyword evidence="2" id="KW-1133">Transmembrane helix</keyword>
<reference evidence="4" key="1">
    <citation type="submission" date="2024-06" db="EMBL/GenBank/DDBJ databases">
        <title>Multi-omics analyses provide insights into the biosynthesis of the anticancer antibiotic pleurotin in Hohenbuehelia grisea.</title>
        <authorList>
            <person name="Weaver J.A."/>
            <person name="Alberti F."/>
        </authorList>
    </citation>
    <scope>NUCLEOTIDE SEQUENCE [LARGE SCALE GENOMIC DNA]</scope>
    <source>
        <strain evidence="4">T-177</strain>
    </source>
</reference>
<keyword evidence="2" id="KW-0472">Membrane</keyword>
<sequence length="178" mass="19621">MAATQEVTERLADVSGLPVVVPKHNVYVSASQSKMSSRTIGLIVGLYFACIALLMASCYIVSRCRHRLRENSDRASALEPGIDPYIISVSDPQARRAALRAGILTMQNELNQLRQHRDSMDGVRPESELDVAVPDNPEHFSAVESIQYTHELPATDITPHDTTLPDKVISSPISYRGH</sequence>
<dbReference type="Proteomes" id="UP001556367">
    <property type="component" value="Unassembled WGS sequence"/>
</dbReference>